<evidence type="ECO:0000313" key="2">
    <source>
        <dbReference type="EMBL" id="PXX33834.1"/>
    </source>
</evidence>
<dbReference type="EMBL" id="QJJY01000009">
    <property type="protein sequence ID" value="PXX33834.1"/>
    <property type="molecule type" value="Genomic_DNA"/>
</dbReference>
<evidence type="ECO:0000256" key="1">
    <source>
        <dbReference type="SAM" id="Phobius"/>
    </source>
</evidence>
<keyword evidence="1" id="KW-1133">Transmembrane helix</keyword>
<reference evidence="2 3" key="1">
    <citation type="submission" date="2018-05" db="EMBL/GenBank/DDBJ databases">
        <title>Comparative genomics of bacterial root endophytes of switchgrass collected from native prairies over two seasons.</title>
        <authorList>
            <person name="Tang Y."/>
        </authorList>
    </citation>
    <scope>NUCLEOTIDE SEQUENCE [LARGE SCALE GENOMIC DNA]</scope>
    <source>
        <strain evidence="2 3">NFIX32</strain>
    </source>
</reference>
<gene>
    <name evidence="2" type="ORF">NA66_100995</name>
</gene>
<accession>A0A318IN58</accession>
<name>A0A318IN58_BURPY</name>
<proteinExistence type="predicted"/>
<keyword evidence="1" id="KW-0472">Membrane</keyword>
<evidence type="ECO:0008006" key="4">
    <source>
        <dbReference type="Google" id="ProtNLM"/>
    </source>
</evidence>
<sequence length="56" mass="6015">MKTLRIIGYAGLMAIAIMLFVAMCAVVEDGMISRDVHRQGLTGNTISSPGSLNRFS</sequence>
<dbReference type="AlphaFoldDB" id="A0A318IN58"/>
<dbReference type="Proteomes" id="UP000247755">
    <property type="component" value="Unassembled WGS sequence"/>
</dbReference>
<organism evidence="2 3">
    <name type="scientific">Burkholderia pyrrocinia</name>
    <name type="common">Pseudomonas pyrrocinia</name>
    <dbReference type="NCBI Taxonomy" id="60550"/>
    <lineage>
        <taxon>Bacteria</taxon>
        <taxon>Pseudomonadati</taxon>
        <taxon>Pseudomonadota</taxon>
        <taxon>Betaproteobacteria</taxon>
        <taxon>Burkholderiales</taxon>
        <taxon>Burkholderiaceae</taxon>
        <taxon>Burkholderia</taxon>
        <taxon>Burkholderia cepacia complex</taxon>
    </lineage>
</organism>
<evidence type="ECO:0000313" key="3">
    <source>
        <dbReference type="Proteomes" id="UP000247755"/>
    </source>
</evidence>
<comment type="caution">
    <text evidence="2">The sequence shown here is derived from an EMBL/GenBank/DDBJ whole genome shotgun (WGS) entry which is preliminary data.</text>
</comment>
<keyword evidence="1" id="KW-0812">Transmembrane</keyword>
<feature type="transmembrane region" description="Helical" evidence="1">
    <location>
        <begin position="6"/>
        <end position="27"/>
    </location>
</feature>
<protein>
    <recommendedName>
        <fullName evidence="4">Sperm-specific protein Phi-1</fullName>
    </recommendedName>
</protein>
<dbReference type="RefSeq" id="WP_177318385.1">
    <property type="nucleotide sequence ID" value="NZ_QJJY01000009.1"/>
</dbReference>